<dbReference type="AlphaFoldDB" id="A0A3D9HRA3"/>
<comment type="caution">
    <text evidence="2">The sequence shown here is derived from an EMBL/GenBank/DDBJ whole genome shotgun (WGS) entry which is preliminary data.</text>
</comment>
<evidence type="ECO:0000313" key="2">
    <source>
        <dbReference type="EMBL" id="RED52033.1"/>
    </source>
</evidence>
<dbReference type="EMBL" id="QRDW01000002">
    <property type="protein sequence ID" value="RED52033.1"/>
    <property type="molecule type" value="Genomic_DNA"/>
</dbReference>
<proteinExistence type="predicted"/>
<evidence type="ECO:0000313" key="3">
    <source>
        <dbReference type="Proteomes" id="UP000256845"/>
    </source>
</evidence>
<gene>
    <name evidence="2" type="ORF">DFP90_10249</name>
</gene>
<keyword evidence="1" id="KW-0472">Membrane</keyword>
<keyword evidence="1" id="KW-0812">Transmembrane</keyword>
<protein>
    <submittedName>
        <fullName evidence="2">Uncharacterized protein</fullName>
    </submittedName>
</protein>
<organism evidence="2 3">
    <name type="scientific">Aestuariispira insulae</name>
    <dbReference type="NCBI Taxonomy" id="1461337"/>
    <lineage>
        <taxon>Bacteria</taxon>
        <taxon>Pseudomonadati</taxon>
        <taxon>Pseudomonadota</taxon>
        <taxon>Alphaproteobacteria</taxon>
        <taxon>Rhodospirillales</taxon>
        <taxon>Kiloniellaceae</taxon>
        <taxon>Aestuariispira</taxon>
    </lineage>
</organism>
<name>A0A3D9HRA3_9PROT</name>
<evidence type="ECO:0000256" key="1">
    <source>
        <dbReference type="SAM" id="Phobius"/>
    </source>
</evidence>
<keyword evidence="3" id="KW-1185">Reference proteome</keyword>
<keyword evidence="1" id="KW-1133">Transmembrane helix</keyword>
<feature type="transmembrane region" description="Helical" evidence="1">
    <location>
        <begin position="44"/>
        <end position="66"/>
    </location>
</feature>
<accession>A0A3D9HRA3</accession>
<feature type="transmembrane region" description="Helical" evidence="1">
    <location>
        <begin position="6"/>
        <end position="23"/>
    </location>
</feature>
<dbReference type="Proteomes" id="UP000256845">
    <property type="component" value="Unassembled WGS sequence"/>
</dbReference>
<reference evidence="2 3" key="1">
    <citation type="submission" date="2018-07" db="EMBL/GenBank/DDBJ databases">
        <title>Genomic Encyclopedia of Type Strains, Phase III (KMG-III): the genomes of soil and plant-associated and newly described type strains.</title>
        <authorList>
            <person name="Whitman W."/>
        </authorList>
    </citation>
    <scope>NUCLEOTIDE SEQUENCE [LARGE SCALE GENOMIC DNA]</scope>
    <source>
        <strain evidence="2 3">CECT 8488</strain>
    </source>
</reference>
<sequence length="70" mass="7964">MLLQLGALFLGGVLVVLTILTVLRGHAIRRADLQEGRINSIWRFLLLHIFMIIFCAFGTMLVWASISYFL</sequence>